<organism evidence="11 12">
    <name type="scientific">Piptocephalis cylindrospora</name>
    <dbReference type="NCBI Taxonomy" id="1907219"/>
    <lineage>
        <taxon>Eukaryota</taxon>
        <taxon>Fungi</taxon>
        <taxon>Fungi incertae sedis</taxon>
        <taxon>Zoopagomycota</taxon>
        <taxon>Zoopagomycotina</taxon>
        <taxon>Zoopagomycetes</taxon>
        <taxon>Zoopagales</taxon>
        <taxon>Piptocephalidaceae</taxon>
        <taxon>Piptocephalis</taxon>
    </lineage>
</organism>
<feature type="compositionally biased region" description="Low complexity" evidence="10">
    <location>
        <begin position="49"/>
        <end position="84"/>
    </location>
</feature>
<dbReference type="InterPro" id="IPR000649">
    <property type="entry name" value="IF-2B-related"/>
</dbReference>
<keyword evidence="12" id="KW-1185">Reference proteome</keyword>
<evidence type="ECO:0000313" key="12">
    <source>
        <dbReference type="Proteomes" id="UP000267251"/>
    </source>
</evidence>
<dbReference type="AlphaFoldDB" id="A0A4P9Y6J9"/>
<feature type="region of interest" description="Disordered" evidence="10">
    <location>
        <begin position="1"/>
        <end position="85"/>
    </location>
</feature>
<keyword evidence="5" id="KW-0648">Protein biosynthesis</keyword>
<reference evidence="12" key="1">
    <citation type="journal article" date="2018" name="Nat. Microbiol.">
        <title>Leveraging single-cell genomics to expand the fungal tree of life.</title>
        <authorList>
            <person name="Ahrendt S.R."/>
            <person name="Quandt C.A."/>
            <person name="Ciobanu D."/>
            <person name="Clum A."/>
            <person name="Salamov A."/>
            <person name="Andreopoulos B."/>
            <person name="Cheng J.F."/>
            <person name="Woyke T."/>
            <person name="Pelin A."/>
            <person name="Henrissat B."/>
            <person name="Reynolds N.K."/>
            <person name="Benny G.L."/>
            <person name="Smith M.E."/>
            <person name="James T.Y."/>
            <person name="Grigoriev I.V."/>
        </authorList>
    </citation>
    <scope>NUCLEOTIDE SEQUENCE [LARGE SCALE GENOMIC DNA]</scope>
</reference>
<dbReference type="Proteomes" id="UP000267251">
    <property type="component" value="Unassembled WGS sequence"/>
</dbReference>
<dbReference type="EMBL" id="KZ987839">
    <property type="protein sequence ID" value="RKP14412.1"/>
    <property type="molecule type" value="Genomic_DNA"/>
</dbReference>
<comment type="subunit">
    <text evidence="8">Component of the translation initiation factor 2B (eIF2B) complex which is a heterodecamer of two sets of five different subunits: alpha, beta, gamma, delta and epsilon. Subunits alpha, beta and delta comprise a regulatory subcomplex and subunits epsilon and gamma comprise a catalytic subcomplex. Within the complex, the hexameric regulatory complex resides at the center, with the two heterodimeric catalytic subcomplexes bound on opposite sides.</text>
</comment>
<dbReference type="OrthoDB" id="10254737at2759"/>
<accession>A0A4P9Y6J9</accession>
<dbReference type="GO" id="GO:0003743">
    <property type="term" value="F:translation initiation factor activity"/>
    <property type="evidence" value="ECO:0007669"/>
    <property type="project" value="UniProtKB-KW"/>
</dbReference>
<evidence type="ECO:0000256" key="1">
    <source>
        <dbReference type="ARBA" id="ARBA00004514"/>
    </source>
</evidence>
<dbReference type="Pfam" id="PF01008">
    <property type="entry name" value="IF-2B"/>
    <property type="match status" value="1"/>
</dbReference>
<feature type="compositionally biased region" description="Basic and acidic residues" evidence="10">
    <location>
        <begin position="12"/>
        <end position="34"/>
    </location>
</feature>
<evidence type="ECO:0000256" key="3">
    <source>
        <dbReference type="ARBA" id="ARBA00022490"/>
    </source>
</evidence>
<sequence>MDGTAVPAVKKSQKDMTKAERKALQDQQRAEKQARRAAVLAERGGGGSPASSGHGKSGAGKTSGTPTIPITPTAPTSTASTSTSYSRNEYWEQASLLSHIEQAKGETHLAGREVHPAILQLGLLYKQRRICGGNARCVAMLTGFKRVIQDYQTPEHSVMPRHLPTHLSPQITFLVSMRPMSVGMGNAIRYVKYEISILPPEWSEDQSKEHLIQRIDDFIRERITLADQEIMEAALDRIIDGDVIAVYGRSSIVERTLLEAHRQGRQFRVIVIDGRPLNEGRWLAKILSDKGIQVLYTEIHGLSYIMEEATKVLFGAHAILGNGAILGRVGMAAVALAAKGRRVPVVVCAETYKMTERVQLDAYVHNEIGPAELLVKQKRDATAQPEAKAPLEGWEERPGLEVLNLMYDVTPVDWVGVLITDVGPVPCSSVPVLLREYRPMTYQ</sequence>
<name>A0A4P9Y6J9_9FUNG</name>
<dbReference type="Gene3D" id="3.40.50.10470">
    <property type="entry name" value="Translation initiation factor eif-2b, domain 2"/>
    <property type="match status" value="1"/>
</dbReference>
<evidence type="ECO:0000256" key="2">
    <source>
        <dbReference type="ARBA" id="ARBA00007251"/>
    </source>
</evidence>
<keyword evidence="4" id="KW-0396">Initiation factor</keyword>
<protein>
    <recommendedName>
        <fullName evidence="6">Translation initiation factor eIF2B subunit delta</fullName>
    </recommendedName>
    <alternativeName>
        <fullName evidence="7">eIF2B GDP-GTP exchange factor subunit delta</fullName>
    </alternativeName>
</protein>
<gene>
    <name evidence="11" type="ORF">BJ684DRAFT_8641</name>
</gene>
<proteinExistence type="inferred from homology"/>
<dbReference type="SUPFAM" id="SSF100950">
    <property type="entry name" value="NagB/RpiA/CoA transferase-like"/>
    <property type="match status" value="1"/>
</dbReference>
<keyword evidence="3" id="KW-0963">Cytoplasm</keyword>
<evidence type="ECO:0000256" key="9">
    <source>
        <dbReference type="RuleBase" id="RU003814"/>
    </source>
</evidence>
<dbReference type="GO" id="GO:0005829">
    <property type="term" value="C:cytosol"/>
    <property type="evidence" value="ECO:0007669"/>
    <property type="project" value="UniProtKB-SubCell"/>
</dbReference>
<dbReference type="InterPro" id="IPR042529">
    <property type="entry name" value="IF_2B-like_C"/>
</dbReference>
<evidence type="ECO:0000256" key="4">
    <source>
        <dbReference type="ARBA" id="ARBA00022540"/>
    </source>
</evidence>
<evidence type="ECO:0000256" key="6">
    <source>
        <dbReference type="ARBA" id="ARBA00044147"/>
    </source>
</evidence>
<evidence type="ECO:0000313" key="11">
    <source>
        <dbReference type="EMBL" id="RKP14412.1"/>
    </source>
</evidence>
<evidence type="ECO:0000256" key="7">
    <source>
        <dbReference type="ARBA" id="ARBA00044356"/>
    </source>
</evidence>
<dbReference type="InterPro" id="IPR037171">
    <property type="entry name" value="NagB/RpiA_transferase-like"/>
</dbReference>
<dbReference type="PANTHER" id="PTHR10233:SF14">
    <property type="entry name" value="TRANSLATION INITIATION FACTOR EIF-2B SUBUNIT DELTA"/>
    <property type="match status" value="1"/>
</dbReference>
<evidence type="ECO:0000256" key="8">
    <source>
        <dbReference type="ARBA" id="ARBA00046432"/>
    </source>
</evidence>
<evidence type="ECO:0000256" key="5">
    <source>
        <dbReference type="ARBA" id="ARBA00022917"/>
    </source>
</evidence>
<comment type="subcellular location">
    <subcellularLocation>
        <location evidence="1">Cytoplasm</location>
        <location evidence="1">Cytosol</location>
    </subcellularLocation>
</comment>
<comment type="similarity">
    <text evidence="2 9">Belongs to the eIF-2B alpha/beta/delta subunits family.</text>
</comment>
<evidence type="ECO:0000256" key="10">
    <source>
        <dbReference type="SAM" id="MobiDB-lite"/>
    </source>
</evidence>
<dbReference type="PANTHER" id="PTHR10233">
    <property type="entry name" value="TRANSLATION INITIATION FACTOR EIF-2B"/>
    <property type="match status" value="1"/>
</dbReference>